<feature type="domain" description="Zinc finger CGNR" evidence="1">
    <location>
        <begin position="144"/>
        <end position="183"/>
    </location>
</feature>
<dbReference type="InterPro" id="IPR023286">
    <property type="entry name" value="ABATE_dom_sf"/>
</dbReference>
<evidence type="ECO:0000313" key="3">
    <source>
        <dbReference type="EMBL" id="MDR7339240.1"/>
    </source>
</evidence>
<sequence>MGNDLRREFNWIAGRPWLNFVGTRADRFGDDPFERLWDTDRLAEWLHHETGTARDLTVSESDLEHARELREHLRALADAALDEVPPPRAAVTAVNRALEAYAPPRALVKDGKLRRSAPDSVRAALGSLALEALHMLAAEEIAQLQRCAAPDCRGIFLDPTGRRRWCPTGRCGVKLRVRAHRERARASETTD</sequence>
<dbReference type="PANTHER" id="PTHR35525">
    <property type="entry name" value="BLL6575 PROTEIN"/>
    <property type="match status" value="1"/>
</dbReference>
<comment type="caution">
    <text evidence="2">The sequence shown here is derived from an EMBL/GenBank/DDBJ whole genome shotgun (WGS) entry which is preliminary data.</text>
</comment>
<evidence type="ECO:0000313" key="2">
    <source>
        <dbReference type="EMBL" id="MDA1384328.1"/>
    </source>
</evidence>
<dbReference type="RefSeq" id="WP_270120768.1">
    <property type="nucleotide sequence ID" value="NZ_BAAAOM010000004.1"/>
</dbReference>
<protein>
    <submittedName>
        <fullName evidence="2">CGNR zinc finger domain-containing protein</fullName>
    </submittedName>
    <submittedName>
        <fullName evidence="3">RNA-binding Zn ribbon-like protein</fullName>
    </submittedName>
</protein>
<reference evidence="3 5" key="2">
    <citation type="submission" date="2023-07" db="EMBL/GenBank/DDBJ databases">
        <title>Sequencing the genomes of 1000 actinobacteria strains.</title>
        <authorList>
            <person name="Klenk H.-P."/>
        </authorList>
    </citation>
    <scope>NUCLEOTIDE SEQUENCE [LARGE SCALE GENOMIC DNA]</scope>
    <source>
        <strain evidence="3 5">DSM 44724</strain>
    </source>
</reference>
<dbReference type="Proteomes" id="UP001145799">
    <property type="component" value="Unassembled WGS sequence"/>
</dbReference>
<dbReference type="Gene3D" id="1.10.3300.10">
    <property type="entry name" value="Jann2411-like domain"/>
    <property type="match status" value="1"/>
</dbReference>
<dbReference type="InterPro" id="IPR021005">
    <property type="entry name" value="Znf_CGNR"/>
</dbReference>
<name>A0A9X3T7M0_9ACTN</name>
<evidence type="ECO:0000259" key="1">
    <source>
        <dbReference type="Pfam" id="PF11706"/>
    </source>
</evidence>
<dbReference type="AlphaFoldDB" id="A0A9X3T7M0"/>
<evidence type="ECO:0000313" key="4">
    <source>
        <dbReference type="Proteomes" id="UP001145799"/>
    </source>
</evidence>
<proteinExistence type="predicted"/>
<keyword evidence="5" id="KW-1185">Reference proteome</keyword>
<dbReference type="Pfam" id="PF07336">
    <property type="entry name" value="ABATE"/>
    <property type="match status" value="1"/>
</dbReference>
<gene>
    <name evidence="3" type="ORF">J2S69_002959</name>
    <name evidence="2" type="ORF">O2L01_04970</name>
</gene>
<dbReference type="Proteomes" id="UP001183604">
    <property type="component" value="Unassembled WGS sequence"/>
</dbReference>
<accession>A0A9X3T7M0</accession>
<dbReference type="EMBL" id="JAVDYD010000001">
    <property type="protein sequence ID" value="MDR7339240.1"/>
    <property type="molecule type" value="Genomic_DNA"/>
</dbReference>
<reference evidence="2" key="1">
    <citation type="submission" date="2022-12" db="EMBL/GenBank/DDBJ databases">
        <title>Gycomyces niveus sp.nov., a novel actinomycete isolated from soil in Shouguang.</title>
        <authorList>
            <person name="Yang X."/>
        </authorList>
    </citation>
    <scope>NUCLEOTIDE SEQUENCE</scope>
    <source>
        <strain evidence="2">DSM 44724</strain>
    </source>
</reference>
<dbReference type="Pfam" id="PF11706">
    <property type="entry name" value="zf-CGNR"/>
    <property type="match status" value="1"/>
</dbReference>
<organism evidence="2 4">
    <name type="scientific">Glycomyces lechevalierae</name>
    <dbReference type="NCBI Taxonomy" id="256034"/>
    <lineage>
        <taxon>Bacteria</taxon>
        <taxon>Bacillati</taxon>
        <taxon>Actinomycetota</taxon>
        <taxon>Actinomycetes</taxon>
        <taxon>Glycomycetales</taxon>
        <taxon>Glycomycetaceae</taxon>
        <taxon>Glycomyces</taxon>
    </lineage>
</organism>
<dbReference type="InterPro" id="IPR010852">
    <property type="entry name" value="ABATE"/>
</dbReference>
<dbReference type="SUPFAM" id="SSF160904">
    <property type="entry name" value="Jann2411-like"/>
    <property type="match status" value="1"/>
</dbReference>
<dbReference type="PANTHER" id="PTHR35525:SF3">
    <property type="entry name" value="BLL6575 PROTEIN"/>
    <property type="match status" value="1"/>
</dbReference>
<dbReference type="EMBL" id="JAPZVQ010000002">
    <property type="protein sequence ID" value="MDA1384328.1"/>
    <property type="molecule type" value="Genomic_DNA"/>
</dbReference>
<evidence type="ECO:0000313" key="5">
    <source>
        <dbReference type="Proteomes" id="UP001183604"/>
    </source>
</evidence>